<dbReference type="PROSITE" id="PS50088">
    <property type="entry name" value="ANK_REPEAT"/>
    <property type="match status" value="2"/>
</dbReference>
<name>A0A944M9V4_9GAMM</name>
<dbReference type="PROSITE" id="PS50297">
    <property type="entry name" value="ANK_REP_REGION"/>
    <property type="match status" value="2"/>
</dbReference>
<dbReference type="InterPro" id="IPR009003">
    <property type="entry name" value="Peptidase_S1_PA"/>
</dbReference>
<dbReference type="InterPro" id="IPR011990">
    <property type="entry name" value="TPR-like_helical_dom_sf"/>
</dbReference>
<dbReference type="Pfam" id="PF01471">
    <property type="entry name" value="PG_binding_1"/>
    <property type="match status" value="1"/>
</dbReference>
<evidence type="ECO:0000256" key="2">
    <source>
        <dbReference type="ARBA" id="ARBA00022670"/>
    </source>
</evidence>
<comment type="caution">
    <text evidence="7">The sequence shown here is derived from an EMBL/GenBank/DDBJ whole genome shotgun (WGS) entry which is preliminary data.</text>
</comment>
<gene>
    <name evidence="7" type="ORF">KME65_13295</name>
</gene>
<dbReference type="Gene3D" id="1.10.101.10">
    <property type="entry name" value="PGBD-like superfamily/PGBD"/>
    <property type="match status" value="1"/>
</dbReference>
<dbReference type="Gene3D" id="1.25.40.20">
    <property type="entry name" value="Ankyrin repeat-containing domain"/>
    <property type="match status" value="3"/>
</dbReference>
<dbReference type="GO" id="GO:0006508">
    <property type="term" value="P:proteolysis"/>
    <property type="evidence" value="ECO:0007669"/>
    <property type="project" value="UniProtKB-KW"/>
</dbReference>
<accession>A0A944M9V4</accession>
<organism evidence="7 8">
    <name type="scientific">Candidatus Thiodiazotropha taylori</name>
    <dbReference type="NCBI Taxonomy" id="2792791"/>
    <lineage>
        <taxon>Bacteria</taxon>
        <taxon>Pseudomonadati</taxon>
        <taxon>Pseudomonadota</taxon>
        <taxon>Gammaproteobacteria</taxon>
        <taxon>Chromatiales</taxon>
        <taxon>Sedimenticolaceae</taxon>
        <taxon>Candidatus Thiodiazotropha</taxon>
    </lineage>
</organism>
<dbReference type="SMART" id="SM00248">
    <property type="entry name" value="ANK"/>
    <property type="match status" value="4"/>
</dbReference>
<dbReference type="PANTHER" id="PTHR43343">
    <property type="entry name" value="PEPTIDASE S12"/>
    <property type="match status" value="1"/>
</dbReference>
<evidence type="ECO:0000313" key="7">
    <source>
        <dbReference type="EMBL" id="MBT2989923.1"/>
    </source>
</evidence>
<dbReference type="InterPro" id="IPR006597">
    <property type="entry name" value="Sel1-like"/>
</dbReference>
<keyword evidence="5" id="KW-0732">Signal</keyword>
<feature type="chain" id="PRO_5037521261" evidence="5">
    <location>
        <begin position="20"/>
        <end position="1043"/>
    </location>
</feature>
<proteinExistence type="inferred from homology"/>
<dbReference type="SUPFAM" id="SSF47090">
    <property type="entry name" value="PGBD-like"/>
    <property type="match status" value="1"/>
</dbReference>
<feature type="repeat" description="ANK" evidence="4">
    <location>
        <begin position="769"/>
        <end position="801"/>
    </location>
</feature>
<dbReference type="Pfam" id="PF13365">
    <property type="entry name" value="Trypsin_2"/>
    <property type="match status" value="1"/>
</dbReference>
<dbReference type="InterPro" id="IPR002477">
    <property type="entry name" value="Peptidoglycan-bd-like"/>
</dbReference>
<comment type="similarity">
    <text evidence="1">Belongs to the peptidase S1C family.</text>
</comment>
<dbReference type="PRINTS" id="PR00834">
    <property type="entry name" value="PROTEASES2C"/>
</dbReference>
<protein>
    <submittedName>
        <fullName evidence="7">Trypsin-like peptidase domain-containing protein</fullName>
    </submittedName>
</protein>
<evidence type="ECO:0000313" key="8">
    <source>
        <dbReference type="Proteomes" id="UP000770889"/>
    </source>
</evidence>
<feature type="repeat" description="ANK" evidence="4">
    <location>
        <begin position="664"/>
        <end position="701"/>
    </location>
</feature>
<dbReference type="GO" id="GO:0004252">
    <property type="term" value="F:serine-type endopeptidase activity"/>
    <property type="evidence" value="ECO:0007669"/>
    <property type="project" value="InterPro"/>
</dbReference>
<reference evidence="7 8" key="1">
    <citation type="submission" date="2021-05" db="EMBL/GenBank/DDBJ databases">
        <title>Genetic and Functional Diversity in Clade A Lucinid endosymbionts from the Bahamas.</title>
        <authorList>
            <person name="Giani N.M."/>
            <person name="Engel A.S."/>
            <person name="Campbell B.J."/>
        </authorList>
    </citation>
    <scope>NUCLEOTIDE SEQUENCE [LARGE SCALE GENOMIC DNA]</scope>
    <source>
        <strain evidence="7">LUC16012Gg_MoonRockCtena</strain>
    </source>
</reference>
<dbReference type="SMART" id="SM00671">
    <property type="entry name" value="SEL1"/>
    <property type="match status" value="4"/>
</dbReference>
<evidence type="ECO:0000256" key="3">
    <source>
        <dbReference type="ARBA" id="ARBA00022801"/>
    </source>
</evidence>
<keyword evidence="2" id="KW-0645">Protease</keyword>
<dbReference type="InterPro" id="IPR001940">
    <property type="entry name" value="Peptidase_S1C"/>
</dbReference>
<dbReference type="Pfam" id="PF08238">
    <property type="entry name" value="Sel1"/>
    <property type="match status" value="3"/>
</dbReference>
<dbReference type="Pfam" id="PF12796">
    <property type="entry name" value="Ank_2"/>
    <property type="match status" value="1"/>
</dbReference>
<dbReference type="SUPFAM" id="SSF50494">
    <property type="entry name" value="Trypsin-like serine proteases"/>
    <property type="match status" value="1"/>
</dbReference>
<keyword evidence="4" id="KW-0040">ANK repeat</keyword>
<dbReference type="Gene3D" id="2.40.10.10">
    <property type="entry name" value="Trypsin-like serine proteases"/>
    <property type="match status" value="2"/>
</dbReference>
<dbReference type="SUPFAM" id="SSF81901">
    <property type="entry name" value="HCP-like"/>
    <property type="match status" value="2"/>
</dbReference>
<dbReference type="EMBL" id="JAHHGM010000012">
    <property type="protein sequence ID" value="MBT2989923.1"/>
    <property type="molecule type" value="Genomic_DNA"/>
</dbReference>
<evidence type="ECO:0000256" key="1">
    <source>
        <dbReference type="ARBA" id="ARBA00010541"/>
    </source>
</evidence>
<dbReference type="Gene3D" id="1.25.40.10">
    <property type="entry name" value="Tetratricopeptide repeat domain"/>
    <property type="match status" value="1"/>
</dbReference>
<evidence type="ECO:0000256" key="4">
    <source>
        <dbReference type="PROSITE-ProRule" id="PRU00023"/>
    </source>
</evidence>
<dbReference type="InterPro" id="IPR036770">
    <property type="entry name" value="Ankyrin_rpt-contain_sf"/>
</dbReference>
<evidence type="ECO:0000259" key="6">
    <source>
        <dbReference type="Pfam" id="PF01471"/>
    </source>
</evidence>
<keyword evidence="3" id="KW-0378">Hydrolase</keyword>
<dbReference type="InterPro" id="IPR002110">
    <property type="entry name" value="Ankyrin_rpt"/>
</dbReference>
<dbReference type="Proteomes" id="UP000770889">
    <property type="component" value="Unassembled WGS sequence"/>
</dbReference>
<evidence type="ECO:0000256" key="5">
    <source>
        <dbReference type="SAM" id="SignalP"/>
    </source>
</evidence>
<dbReference type="PANTHER" id="PTHR43343:SF3">
    <property type="entry name" value="PROTEASE DO-LIKE 8, CHLOROPLASTIC"/>
    <property type="match status" value="1"/>
</dbReference>
<feature type="domain" description="Peptidoglycan binding-like" evidence="6">
    <location>
        <begin position="426"/>
        <end position="478"/>
    </location>
</feature>
<dbReference type="InterPro" id="IPR036365">
    <property type="entry name" value="PGBD-like_sf"/>
</dbReference>
<dbReference type="InterPro" id="IPR043504">
    <property type="entry name" value="Peptidase_S1_PA_chymotrypsin"/>
</dbReference>
<dbReference type="SUPFAM" id="SSF48403">
    <property type="entry name" value="Ankyrin repeat"/>
    <property type="match status" value="1"/>
</dbReference>
<dbReference type="InterPro" id="IPR051201">
    <property type="entry name" value="Chloro_Bact_Ser_Proteases"/>
</dbReference>
<dbReference type="AlphaFoldDB" id="A0A944M9V4"/>
<dbReference type="Pfam" id="PF00023">
    <property type="entry name" value="Ank"/>
    <property type="match status" value="1"/>
</dbReference>
<feature type="signal peptide" evidence="5">
    <location>
        <begin position="1"/>
        <end position="19"/>
    </location>
</feature>
<dbReference type="InterPro" id="IPR036366">
    <property type="entry name" value="PGBDSf"/>
</dbReference>
<sequence length="1043" mass="114156">MKNILSVSATAFIALMAFGAYDLRAEDTNSQTAQEAFKAGDYVKAYQIVSQEAESGDPNAQLGRCILLWHGLGTPENTKEAINWCKKASDEKTNAENYASLFEKISNKVGATSSNKSKALKRLEELAVGGDDEAQWLMYQAHDKKLFDIKERDEKSKSLWFGRALASEYPGAIIEEARKYIFDRDNPESLQKYISLMEKAADKGDAYAMSMLGSTYQPIGYIDRSKEDPHKDYEKATYWYRKAAEADPDYAWELATILRESRNPERDYDEALNIILTLKDKKWATESHVELAKLLLDGDELPRDKQAASALLKNALNRKYVDFDAVFVPASYMLGKIEESKAHEYYKAIFSHQFAKYIRPGMYESSDEISASAYKLAQHLIGENAQKNSEEIHKLLKIASDLGDSRATRLLDLEVSNNTKNPAILVRNIQVNLKKLGFNVGPIDGVFGQKTFDSLRAFQCLNNLPLSGIPNEGALQALKEAKKGSITREALREKLFKGISNLEVDCVRGALDLGVDPNARKYRGPIGSVYKYADRRPSEDEGLDLRYQITKMLIAYGSKVSPVNSNIFSAISDGDSRLLRLLLKNGENAFRKIDGLTLMQWAAHYGQEESMAVLAEFGVPALSTRQKEQHRIANIPPSIRSGSGIRIVEAAVKNGAWINGKDGRGLTPLGSAVDNGIYEKNHADLIEYLLENGADPNTKYGVRFRYGENDPIVKESLPLNHFVMSNAYTMNEQGGRSKSKANIHTKEYAVRAMKALIDKGAKVAGRDSVGRTPLHWAAKVGNLEAAKILLNSGAIGNHRDNLRATPLDYAESAEMIALLKGVGKSLGENGGKKQVKPSSGSGFIVNNSGHVVTNSHVVDECKTISVRGGNSSDVAAKIVSLDKKNDIALLIVDGLKEQLSPIRATDVRLGEAVMAAGYPYGEFVSSDLKVTSGIVSGVKGLGDDSAQFQLDAAIQPGNSGGPIFDRQGNIVGIVVSQLNKLKMAIASGSLPENTNFAIKAGTVRAFLEANGVTSENTDLSGYLSTEAIAQIAAKQTLMVRCNN</sequence>